<protein>
    <submittedName>
        <fullName evidence="1">Uncharacterized protein</fullName>
    </submittedName>
</protein>
<gene>
    <name evidence="1" type="ORF">IRY55_05405</name>
</gene>
<name>A0A8J7KBV2_9BACL</name>
<comment type="caution">
    <text evidence="1">The sequence shown here is derived from an EMBL/GenBank/DDBJ whole genome shotgun (WGS) entry which is preliminary data.</text>
</comment>
<organism evidence="1 2">
    <name type="scientific">Savagea serpentis</name>
    <dbReference type="NCBI Taxonomy" id="2785297"/>
    <lineage>
        <taxon>Bacteria</taxon>
        <taxon>Bacillati</taxon>
        <taxon>Bacillota</taxon>
        <taxon>Bacilli</taxon>
        <taxon>Bacillales</taxon>
        <taxon>Caryophanaceae</taxon>
        <taxon>Savagea</taxon>
    </lineage>
</organism>
<proteinExistence type="predicted"/>
<sequence length="100" mass="12028">MSCFCEEVSDERIVEFDFSASVFWCGECFANLEIEEEFDEVLQAFIQESVQLFERYGEREVEAIRWSMEQKQKLNERGEKIAREAMNQSPYRYVYKEILI</sequence>
<dbReference type="EMBL" id="JADKPV010000001">
    <property type="protein sequence ID" value="MBF4500797.1"/>
    <property type="molecule type" value="Genomic_DNA"/>
</dbReference>
<reference evidence="1" key="1">
    <citation type="submission" date="2020-11" db="EMBL/GenBank/DDBJ databases">
        <title>Multidrug resistant novel bacterium Savagea serpentis sp. nov., isolated from the scats of a vine snake (Ahaetulla nasuta).</title>
        <authorList>
            <person name="Venkata Ramana V."/>
            <person name="Vikas Patil S."/>
            <person name="Yogita Lugani V."/>
        </authorList>
    </citation>
    <scope>NUCLEOTIDE SEQUENCE</scope>
    <source>
        <strain evidence="1">SN6</strain>
    </source>
</reference>
<keyword evidence="2" id="KW-1185">Reference proteome</keyword>
<evidence type="ECO:0000313" key="2">
    <source>
        <dbReference type="Proteomes" id="UP000622653"/>
    </source>
</evidence>
<accession>A0A8J7KBV2</accession>
<dbReference type="RefSeq" id="WP_194562216.1">
    <property type="nucleotide sequence ID" value="NZ_JADKPV010000001.1"/>
</dbReference>
<dbReference type="Proteomes" id="UP000622653">
    <property type="component" value="Unassembled WGS sequence"/>
</dbReference>
<dbReference type="AlphaFoldDB" id="A0A8J7KBV2"/>
<evidence type="ECO:0000313" key="1">
    <source>
        <dbReference type="EMBL" id="MBF4500797.1"/>
    </source>
</evidence>